<name>A0A6L5QLJ8_9BURK</name>
<sequence length="136" mass="15756">METSRSIFIIFLRDVRQPESLPPPSMQKQGLPKKAAKYALLNLQVIVFKEEVESFREWFQIPEAEKIRRAFATSGKARRRFSRRWISRKRDRAGAFPKVGKRRAAHSILFGAEGRQPAFPAVPARAVRCRILHLKN</sequence>
<reference evidence="1 2" key="1">
    <citation type="submission" date="2019-11" db="EMBL/GenBank/DDBJ databases">
        <title>Novel species isolated from a subtropical stream in China.</title>
        <authorList>
            <person name="Lu H."/>
        </authorList>
    </citation>
    <scope>NUCLEOTIDE SEQUENCE [LARGE SCALE GENOMIC DNA]</scope>
    <source>
        <strain evidence="1 2">FT25W</strain>
    </source>
</reference>
<proteinExistence type="predicted"/>
<dbReference type="EMBL" id="WKJM01000021">
    <property type="protein sequence ID" value="MRX10547.1"/>
    <property type="molecule type" value="Genomic_DNA"/>
</dbReference>
<organism evidence="1 2">
    <name type="scientific">Duganella alba</name>
    <dbReference type="NCBI Taxonomy" id="2666081"/>
    <lineage>
        <taxon>Bacteria</taxon>
        <taxon>Pseudomonadati</taxon>
        <taxon>Pseudomonadota</taxon>
        <taxon>Betaproteobacteria</taxon>
        <taxon>Burkholderiales</taxon>
        <taxon>Oxalobacteraceae</taxon>
        <taxon>Telluria group</taxon>
        <taxon>Duganella</taxon>
    </lineage>
</organism>
<accession>A0A6L5QLJ8</accession>
<protein>
    <submittedName>
        <fullName evidence="1">Uncharacterized protein</fullName>
    </submittedName>
</protein>
<comment type="caution">
    <text evidence="1">The sequence shown here is derived from an EMBL/GenBank/DDBJ whole genome shotgun (WGS) entry which is preliminary data.</text>
</comment>
<dbReference type="RefSeq" id="WP_154367179.1">
    <property type="nucleotide sequence ID" value="NZ_WKJM01000021.1"/>
</dbReference>
<evidence type="ECO:0000313" key="1">
    <source>
        <dbReference type="EMBL" id="MRX10547.1"/>
    </source>
</evidence>
<gene>
    <name evidence="1" type="ORF">GJ697_22200</name>
</gene>
<dbReference type="Proteomes" id="UP000481037">
    <property type="component" value="Unassembled WGS sequence"/>
</dbReference>
<dbReference type="AlphaFoldDB" id="A0A6L5QLJ8"/>
<evidence type="ECO:0000313" key="2">
    <source>
        <dbReference type="Proteomes" id="UP000481037"/>
    </source>
</evidence>
<keyword evidence="2" id="KW-1185">Reference proteome</keyword>